<dbReference type="PROSITE" id="PS50931">
    <property type="entry name" value="HTH_LYSR"/>
    <property type="match status" value="1"/>
</dbReference>
<dbReference type="AlphaFoldDB" id="A0A845M8W1"/>
<evidence type="ECO:0000313" key="7">
    <source>
        <dbReference type="Proteomes" id="UP000467322"/>
    </source>
</evidence>
<dbReference type="Proteomes" id="UP000467322">
    <property type="component" value="Unassembled WGS sequence"/>
</dbReference>
<proteinExistence type="inferred from homology"/>
<dbReference type="PANTHER" id="PTHR30537">
    <property type="entry name" value="HTH-TYPE TRANSCRIPTIONAL REGULATOR"/>
    <property type="match status" value="1"/>
</dbReference>
<protein>
    <submittedName>
        <fullName evidence="6">LysR family transcriptional regulator</fullName>
    </submittedName>
</protein>
<dbReference type="EMBL" id="WTUX01000022">
    <property type="protein sequence ID" value="MZR15338.1"/>
    <property type="molecule type" value="Genomic_DNA"/>
</dbReference>
<dbReference type="GO" id="GO:0043565">
    <property type="term" value="F:sequence-specific DNA binding"/>
    <property type="evidence" value="ECO:0007669"/>
    <property type="project" value="TreeGrafter"/>
</dbReference>
<keyword evidence="3" id="KW-0238">DNA-binding</keyword>
<feature type="domain" description="HTH lysR-type" evidence="5">
    <location>
        <begin position="8"/>
        <end position="65"/>
    </location>
</feature>
<dbReference type="PRINTS" id="PR00039">
    <property type="entry name" value="HTHLYSR"/>
</dbReference>
<reference evidence="6 7" key="1">
    <citation type="submission" date="2019-12" db="EMBL/GenBank/DDBJ databases">
        <title>Maritimibacter sp. nov. sp. isolated from sea sand.</title>
        <authorList>
            <person name="Kim J."/>
            <person name="Jeong S.E."/>
            <person name="Jung H.S."/>
            <person name="Jeon C.O."/>
        </authorList>
    </citation>
    <scope>NUCLEOTIDE SEQUENCE [LARGE SCALE GENOMIC DNA]</scope>
    <source>
        <strain evidence="6 7">DP07</strain>
    </source>
</reference>
<dbReference type="Gene3D" id="1.10.10.10">
    <property type="entry name" value="Winged helix-like DNA-binding domain superfamily/Winged helix DNA-binding domain"/>
    <property type="match status" value="1"/>
</dbReference>
<dbReference type="Gene3D" id="3.40.190.290">
    <property type="match status" value="1"/>
</dbReference>
<organism evidence="6 7">
    <name type="scientific">Maritimibacter harenae</name>
    <dbReference type="NCBI Taxonomy" id="2606218"/>
    <lineage>
        <taxon>Bacteria</taxon>
        <taxon>Pseudomonadati</taxon>
        <taxon>Pseudomonadota</taxon>
        <taxon>Alphaproteobacteria</taxon>
        <taxon>Rhodobacterales</taxon>
        <taxon>Roseobacteraceae</taxon>
        <taxon>Maritimibacter</taxon>
    </lineage>
</organism>
<accession>A0A845M8W1</accession>
<evidence type="ECO:0000256" key="3">
    <source>
        <dbReference type="ARBA" id="ARBA00023125"/>
    </source>
</evidence>
<name>A0A845M8W1_9RHOB</name>
<keyword evidence="7" id="KW-1185">Reference proteome</keyword>
<sequence length="298" mass="32318">MDNPLNALDWSLVRAFLAVAEEGSLSAAARALGSSQPTLGRQVREIETALGAELFQRHAKGLTLSDTGHAILPAARAMRAAVGQISLIAAGQDAAPTGTVRITASVIVAHFVLPPILARLRAEEPGIQIDLVATDSSDNLLFREADIAVRMYRPDQLDMVTRHVTDLPIGIFAATRYLDRVGRPETMEEALALDWVGYDRSELLIRGMRDLGLQVDRSFFATRTDDQAGNWQLVRAGCGVGIAQIATGRATPEVEQLFPEMALPSLPVWLTAHEAMRRTPRVARVWDVLAEGLARAVS</sequence>
<keyword evidence="2" id="KW-0805">Transcription regulation</keyword>
<evidence type="ECO:0000256" key="4">
    <source>
        <dbReference type="ARBA" id="ARBA00023163"/>
    </source>
</evidence>
<dbReference type="InterPro" id="IPR000847">
    <property type="entry name" value="LysR_HTH_N"/>
</dbReference>
<dbReference type="PANTHER" id="PTHR30537:SF3">
    <property type="entry name" value="TRANSCRIPTIONAL REGULATORY PROTEIN"/>
    <property type="match status" value="1"/>
</dbReference>
<evidence type="ECO:0000256" key="1">
    <source>
        <dbReference type="ARBA" id="ARBA00009437"/>
    </source>
</evidence>
<dbReference type="Pfam" id="PF00126">
    <property type="entry name" value="HTH_1"/>
    <property type="match status" value="1"/>
</dbReference>
<evidence type="ECO:0000256" key="2">
    <source>
        <dbReference type="ARBA" id="ARBA00023015"/>
    </source>
</evidence>
<dbReference type="InterPro" id="IPR036390">
    <property type="entry name" value="WH_DNA-bd_sf"/>
</dbReference>
<evidence type="ECO:0000259" key="5">
    <source>
        <dbReference type="PROSITE" id="PS50931"/>
    </source>
</evidence>
<dbReference type="InterPro" id="IPR036388">
    <property type="entry name" value="WH-like_DNA-bd_sf"/>
</dbReference>
<dbReference type="Pfam" id="PF03466">
    <property type="entry name" value="LysR_substrate"/>
    <property type="match status" value="1"/>
</dbReference>
<keyword evidence="4" id="KW-0804">Transcription</keyword>
<dbReference type="RefSeq" id="WP_161353747.1">
    <property type="nucleotide sequence ID" value="NZ_WTUX01000022.1"/>
</dbReference>
<comment type="caution">
    <text evidence="6">The sequence shown here is derived from an EMBL/GenBank/DDBJ whole genome shotgun (WGS) entry which is preliminary data.</text>
</comment>
<dbReference type="SUPFAM" id="SSF46785">
    <property type="entry name" value="Winged helix' DNA-binding domain"/>
    <property type="match status" value="1"/>
</dbReference>
<dbReference type="InterPro" id="IPR058163">
    <property type="entry name" value="LysR-type_TF_proteobact-type"/>
</dbReference>
<evidence type="ECO:0000313" key="6">
    <source>
        <dbReference type="EMBL" id="MZR15338.1"/>
    </source>
</evidence>
<dbReference type="GO" id="GO:0003700">
    <property type="term" value="F:DNA-binding transcription factor activity"/>
    <property type="evidence" value="ECO:0007669"/>
    <property type="project" value="InterPro"/>
</dbReference>
<gene>
    <name evidence="6" type="ORF">GQE99_20150</name>
</gene>
<dbReference type="GO" id="GO:0006351">
    <property type="term" value="P:DNA-templated transcription"/>
    <property type="evidence" value="ECO:0007669"/>
    <property type="project" value="TreeGrafter"/>
</dbReference>
<dbReference type="InterPro" id="IPR005119">
    <property type="entry name" value="LysR_subst-bd"/>
</dbReference>
<comment type="similarity">
    <text evidence="1">Belongs to the LysR transcriptional regulatory family.</text>
</comment>
<dbReference type="SUPFAM" id="SSF53850">
    <property type="entry name" value="Periplasmic binding protein-like II"/>
    <property type="match status" value="1"/>
</dbReference>